<feature type="domain" description="CSD" evidence="3">
    <location>
        <begin position="117"/>
        <end position="181"/>
    </location>
</feature>
<proteinExistence type="predicted"/>
<dbReference type="InterPro" id="IPR012340">
    <property type="entry name" value="NA-bd_OB-fold"/>
</dbReference>
<keyword evidence="5" id="KW-1185">Reference proteome</keyword>
<dbReference type="Gene3D" id="2.40.50.140">
    <property type="entry name" value="Nucleic acid-binding proteins"/>
    <property type="match status" value="1"/>
</dbReference>
<evidence type="ECO:0000256" key="2">
    <source>
        <dbReference type="SAM" id="MobiDB-lite"/>
    </source>
</evidence>
<dbReference type="InterPro" id="IPR011129">
    <property type="entry name" value="CSD"/>
</dbReference>
<evidence type="ECO:0000313" key="5">
    <source>
        <dbReference type="Proteomes" id="UP001350748"/>
    </source>
</evidence>
<evidence type="ECO:0000259" key="3">
    <source>
        <dbReference type="PROSITE" id="PS51857"/>
    </source>
</evidence>
<feature type="coiled-coil region" evidence="1">
    <location>
        <begin position="90"/>
        <end position="117"/>
    </location>
</feature>
<dbReference type="Proteomes" id="UP001350748">
    <property type="component" value="Unassembled WGS sequence"/>
</dbReference>
<sequence length="187" mass="21252">MQTQPQIDFQGLESSAERREKILKLIEKLEDRFGRATACRVVVKGPGAHHHTGGLYEINLHLVLPDKREVAIERTPQLDERFQDFDFALNDAFKRARRRLQDQVRRMRGKVKHHEAAPTAVVKRLVAEEGYGFLESADGREIYFHRNSVEAPGFEALKPGAPVRYKEEEGQEGPQASRVTPLGRDAA</sequence>
<dbReference type="InterPro" id="IPR003489">
    <property type="entry name" value="RHF/RaiA"/>
</dbReference>
<protein>
    <submittedName>
        <fullName evidence="4">HPF/RaiA family ribosome-associated protein</fullName>
    </submittedName>
</protein>
<dbReference type="InterPro" id="IPR036567">
    <property type="entry name" value="RHF-like"/>
</dbReference>
<dbReference type="SUPFAM" id="SSF69754">
    <property type="entry name" value="Ribosome binding protein Y (YfiA homologue)"/>
    <property type="match status" value="1"/>
</dbReference>
<evidence type="ECO:0000313" key="4">
    <source>
        <dbReference type="EMBL" id="MEF3366177.1"/>
    </source>
</evidence>
<reference evidence="4 5" key="1">
    <citation type="submission" date="2024-02" db="EMBL/GenBank/DDBJ databases">
        <authorList>
            <person name="Grouzdev D."/>
        </authorList>
    </citation>
    <scope>NUCLEOTIDE SEQUENCE [LARGE SCALE GENOMIC DNA]</scope>
    <source>
        <strain evidence="4 5">9N</strain>
    </source>
</reference>
<organism evidence="4 5">
    <name type="scientific">Methylocystis borbori</name>
    <dbReference type="NCBI Taxonomy" id="3118750"/>
    <lineage>
        <taxon>Bacteria</taxon>
        <taxon>Pseudomonadati</taxon>
        <taxon>Pseudomonadota</taxon>
        <taxon>Alphaproteobacteria</taxon>
        <taxon>Hyphomicrobiales</taxon>
        <taxon>Methylocystaceae</taxon>
        <taxon>Methylocystis</taxon>
    </lineage>
</organism>
<dbReference type="SUPFAM" id="SSF50249">
    <property type="entry name" value="Nucleic acid-binding proteins"/>
    <property type="match status" value="1"/>
</dbReference>
<dbReference type="Pfam" id="PF00313">
    <property type="entry name" value="CSD"/>
    <property type="match status" value="1"/>
</dbReference>
<accession>A0ABU7XGM1</accession>
<name>A0ABU7XGM1_9HYPH</name>
<comment type="caution">
    <text evidence="4">The sequence shown here is derived from an EMBL/GenBank/DDBJ whole genome shotgun (WGS) entry which is preliminary data.</text>
</comment>
<dbReference type="Gene3D" id="3.30.160.100">
    <property type="entry name" value="Ribosome hibernation promotion factor-like"/>
    <property type="match status" value="1"/>
</dbReference>
<dbReference type="Pfam" id="PF02482">
    <property type="entry name" value="Ribosomal_S30AE"/>
    <property type="match status" value="1"/>
</dbReference>
<dbReference type="InterPro" id="IPR002059">
    <property type="entry name" value="CSP_DNA-bd"/>
</dbReference>
<feature type="region of interest" description="Disordered" evidence="2">
    <location>
        <begin position="164"/>
        <end position="187"/>
    </location>
</feature>
<dbReference type="EMBL" id="JAZHYN010000013">
    <property type="protein sequence ID" value="MEF3366177.1"/>
    <property type="molecule type" value="Genomic_DNA"/>
</dbReference>
<dbReference type="RefSeq" id="WP_332081156.1">
    <property type="nucleotide sequence ID" value="NZ_JAZHYN010000013.1"/>
</dbReference>
<keyword evidence="1" id="KW-0175">Coiled coil</keyword>
<dbReference type="SMART" id="SM00357">
    <property type="entry name" value="CSP"/>
    <property type="match status" value="1"/>
</dbReference>
<dbReference type="PROSITE" id="PS51857">
    <property type="entry name" value="CSD_2"/>
    <property type="match status" value="1"/>
</dbReference>
<gene>
    <name evidence="4" type="ORF">V3H18_06455</name>
</gene>
<evidence type="ECO:0000256" key="1">
    <source>
        <dbReference type="SAM" id="Coils"/>
    </source>
</evidence>